<comment type="caution">
    <text evidence="1">The sequence shown here is derived from an EMBL/GenBank/DDBJ whole genome shotgun (WGS) entry which is preliminary data.</text>
</comment>
<gene>
    <name evidence="1" type="ORF">A2215_02850</name>
</gene>
<sequence>MFDADGIYVRGTLDGDLILVSVDMMLIPEVQNECIGSALVEVVVCSDVGTISTLHIAPATGLEAESRTVAEIIIKRALEDAHLDLYPLHLNHPNYSHPIGIVVRGAALLTPQNQSAES</sequence>
<organism evidence="1 2">
    <name type="scientific">Candidatus Berkelbacteria bacterium RIFOXYA2_FULL_43_10</name>
    <dbReference type="NCBI Taxonomy" id="1797472"/>
    <lineage>
        <taxon>Bacteria</taxon>
        <taxon>Candidatus Berkelbacteria</taxon>
    </lineage>
</organism>
<dbReference type="Proteomes" id="UP000178583">
    <property type="component" value="Unassembled WGS sequence"/>
</dbReference>
<dbReference type="EMBL" id="MEZY01000033">
    <property type="protein sequence ID" value="OGD63574.1"/>
    <property type="molecule type" value="Genomic_DNA"/>
</dbReference>
<name>A0A1F5E8K1_9BACT</name>
<accession>A0A1F5E8K1</accession>
<proteinExistence type="predicted"/>
<dbReference type="AlphaFoldDB" id="A0A1F5E8K1"/>
<evidence type="ECO:0000313" key="2">
    <source>
        <dbReference type="Proteomes" id="UP000178583"/>
    </source>
</evidence>
<evidence type="ECO:0000313" key="1">
    <source>
        <dbReference type="EMBL" id="OGD63574.1"/>
    </source>
</evidence>
<reference evidence="1 2" key="1">
    <citation type="journal article" date="2016" name="Nat. Commun.">
        <title>Thousands of microbial genomes shed light on interconnected biogeochemical processes in an aquifer system.</title>
        <authorList>
            <person name="Anantharaman K."/>
            <person name="Brown C.T."/>
            <person name="Hug L.A."/>
            <person name="Sharon I."/>
            <person name="Castelle C.J."/>
            <person name="Probst A.J."/>
            <person name="Thomas B.C."/>
            <person name="Singh A."/>
            <person name="Wilkins M.J."/>
            <person name="Karaoz U."/>
            <person name="Brodie E.L."/>
            <person name="Williams K.H."/>
            <person name="Hubbard S.S."/>
            <person name="Banfield J.F."/>
        </authorList>
    </citation>
    <scope>NUCLEOTIDE SEQUENCE [LARGE SCALE GENOMIC DNA]</scope>
</reference>
<dbReference type="STRING" id="1797472.A2215_02850"/>
<protein>
    <submittedName>
        <fullName evidence="1">Uncharacterized protein</fullName>
    </submittedName>
</protein>